<protein>
    <submittedName>
        <fullName evidence="1">Uncharacterized protein</fullName>
    </submittedName>
</protein>
<dbReference type="EMBL" id="CM042029">
    <property type="protein sequence ID" value="KAI3796960.1"/>
    <property type="molecule type" value="Genomic_DNA"/>
</dbReference>
<reference evidence="2" key="1">
    <citation type="journal article" date="2022" name="Mol. Ecol. Resour.">
        <title>The genomes of chicory, endive, great burdock and yacon provide insights into Asteraceae palaeo-polyploidization history and plant inulin production.</title>
        <authorList>
            <person name="Fan W."/>
            <person name="Wang S."/>
            <person name="Wang H."/>
            <person name="Wang A."/>
            <person name="Jiang F."/>
            <person name="Liu H."/>
            <person name="Zhao H."/>
            <person name="Xu D."/>
            <person name="Zhang Y."/>
        </authorList>
    </citation>
    <scope>NUCLEOTIDE SEQUENCE [LARGE SCALE GENOMIC DNA]</scope>
    <source>
        <strain evidence="2">cv. Yunnan</strain>
    </source>
</reference>
<keyword evidence="2" id="KW-1185">Reference proteome</keyword>
<name>A0ACB9HNX9_9ASTR</name>
<reference evidence="1 2" key="2">
    <citation type="journal article" date="2022" name="Mol. Ecol. Resour.">
        <title>The genomes of chicory, endive, great burdock and yacon provide insights into Asteraceae paleo-polyploidization history and plant inulin production.</title>
        <authorList>
            <person name="Fan W."/>
            <person name="Wang S."/>
            <person name="Wang H."/>
            <person name="Wang A."/>
            <person name="Jiang F."/>
            <person name="Liu H."/>
            <person name="Zhao H."/>
            <person name="Xu D."/>
            <person name="Zhang Y."/>
        </authorList>
    </citation>
    <scope>NUCLEOTIDE SEQUENCE [LARGE SCALE GENOMIC DNA]</scope>
    <source>
        <strain evidence="2">cv. Yunnan</strain>
        <tissue evidence="1">Leaves</tissue>
    </source>
</reference>
<evidence type="ECO:0000313" key="2">
    <source>
        <dbReference type="Proteomes" id="UP001056120"/>
    </source>
</evidence>
<comment type="caution">
    <text evidence="1">The sequence shown here is derived from an EMBL/GenBank/DDBJ whole genome shotgun (WGS) entry which is preliminary data.</text>
</comment>
<dbReference type="Proteomes" id="UP001056120">
    <property type="component" value="Linkage Group LG12"/>
</dbReference>
<gene>
    <name evidence="1" type="ORF">L1987_39647</name>
</gene>
<evidence type="ECO:0000313" key="1">
    <source>
        <dbReference type="EMBL" id="KAI3796960.1"/>
    </source>
</evidence>
<proteinExistence type="predicted"/>
<accession>A0ACB9HNX9</accession>
<sequence>MTEVVASLQAILELQLKSNDSAKSYPRGDILNDSKSQEEDLELLLFTFSTIANATANFSLHNKLGEGGFGPVYREDENGYMSPEYALHGIFSMKSDVFSFGVLVLEIVSGKRNTGFFTQEHTNDLLGHDPIVQSKFIKDDPSSNMNLLPKWFGPSCLNFFENSLLADEDYGRADIVHCGSHHCSPIKV</sequence>
<organism evidence="1 2">
    <name type="scientific">Smallanthus sonchifolius</name>
    <dbReference type="NCBI Taxonomy" id="185202"/>
    <lineage>
        <taxon>Eukaryota</taxon>
        <taxon>Viridiplantae</taxon>
        <taxon>Streptophyta</taxon>
        <taxon>Embryophyta</taxon>
        <taxon>Tracheophyta</taxon>
        <taxon>Spermatophyta</taxon>
        <taxon>Magnoliopsida</taxon>
        <taxon>eudicotyledons</taxon>
        <taxon>Gunneridae</taxon>
        <taxon>Pentapetalae</taxon>
        <taxon>asterids</taxon>
        <taxon>campanulids</taxon>
        <taxon>Asterales</taxon>
        <taxon>Asteraceae</taxon>
        <taxon>Asteroideae</taxon>
        <taxon>Heliantheae alliance</taxon>
        <taxon>Millerieae</taxon>
        <taxon>Smallanthus</taxon>
    </lineage>
</organism>